<dbReference type="CDD" id="cd01392">
    <property type="entry name" value="HTH_LacI"/>
    <property type="match status" value="1"/>
</dbReference>
<dbReference type="Gene3D" id="3.40.50.2300">
    <property type="match status" value="2"/>
</dbReference>
<name>A0A433X3T1_9BACL</name>
<dbReference type="PROSITE" id="PS50932">
    <property type="entry name" value="HTH_LACI_2"/>
    <property type="match status" value="1"/>
</dbReference>
<dbReference type="PANTHER" id="PTHR30146:SF24">
    <property type="entry name" value="XYLOSE OPERON REGULATORY PROTEIN"/>
    <property type="match status" value="1"/>
</dbReference>
<sequence length="342" mass="37718">MNNKVSIKDIARIANVSIATVSNVINGTGRVSAKTISRVNQVIQEQQYVPSASARSLKDKNSHLIAIVVPFIEKGMLQDNLFYWELVRGVENGARHHEVQVILVGIEDDEDFSFVRQRHLDGMIVVGGYEQSDAYRKILETGIPCVFLDSHLTNPDLYQIDLDDEVGGYLGTKHLIGLGHEAIGVLTGKLEEGGVNYLRYQGYLRAMKESGIESDPNLIFEQASSIQGGYQAAQKIVGFKESISAIFAFSDVTAMGLIRGLHDIGLHVPNDISVVGFDDIFYAHYMIPSLTTIKQDVVSKGQIAVSMLLDQIKGNESSMKRSVVLPVSLTVRQSTIPYKKYS</sequence>
<reference evidence="5 6" key="1">
    <citation type="submission" date="2018-12" db="EMBL/GenBank/DDBJ databases">
        <authorList>
            <person name="Sun L."/>
            <person name="Chen Z."/>
        </authorList>
    </citation>
    <scope>NUCLEOTIDE SEQUENCE [LARGE SCALE GENOMIC DNA]</scope>
    <source>
        <strain evidence="5 6">3-5-3</strain>
    </source>
</reference>
<evidence type="ECO:0000313" key="5">
    <source>
        <dbReference type="EMBL" id="RUT28719.1"/>
    </source>
</evidence>
<evidence type="ECO:0000256" key="2">
    <source>
        <dbReference type="ARBA" id="ARBA00023125"/>
    </source>
</evidence>
<dbReference type="OrthoDB" id="9796186at2"/>
<dbReference type="AlphaFoldDB" id="A0A433X3T1"/>
<dbReference type="PRINTS" id="PR00036">
    <property type="entry name" value="HTHLACI"/>
</dbReference>
<dbReference type="GO" id="GO:0000976">
    <property type="term" value="F:transcription cis-regulatory region binding"/>
    <property type="evidence" value="ECO:0007669"/>
    <property type="project" value="TreeGrafter"/>
</dbReference>
<feature type="domain" description="HTH lacI-type" evidence="4">
    <location>
        <begin position="5"/>
        <end position="59"/>
    </location>
</feature>
<dbReference type="PROSITE" id="PS00356">
    <property type="entry name" value="HTH_LACI_1"/>
    <property type="match status" value="1"/>
</dbReference>
<dbReference type="RefSeq" id="WP_127200473.1">
    <property type="nucleotide sequence ID" value="NZ_RZNX01000009.1"/>
</dbReference>
<protein>
    <submittedName>
        <fullName evidence="5">LacI family transcriptional regulator</fullName>
    </submittedName>
</protein>
<dbReference type="SMART" id="SM00354">
    <property type="entry name" value="HTH_LACI"/>
    <property type="match status" value="1"/>
</dbReference>
<keyword evidence="3" id="KW-0804">Transcription</keyword>
<dbReference type="PANTHER" id="PTHR30146">
    <property type="entry name" value="LACI-RELATED TRANSCRIPTIONAL REPRESSOR"/>
    <property type="match status" value="1"/>
</dbReference>
<proteinExistence type="predicted"/>
<dbReference type="SUPFAM" id="SSF47413">
    <property type="entry name" value="lambda repressor-like DNA-binding domains"/>
    <property type="match status" value="1"/>
</dbReference>
<comment type="caution">
    <text evidence="5">The sequence shown here is derived from an EMBL/GenBank/DDBJ whole genome shotgun (WGS) entry which is preliminary data.</text>
</comment>
<dbReference type="Pfam" id="PF13377">
    <property type="entry name" value="Peripla_BP_3"/>
    <property type="match status" value="1"/>
</dbReference>
<gene>
    <name evidence="5" type="ORF">EJP77_17145</name>
</gene>
<dbReference type="GO" id="GO:0003700">
    <property type="term" value="F:DNA-binding transcription factor activity"/>
    <property type="evidence" value="ECO:0007669"/>
    <property type="project" value="TreeGrafter"/>
</dbReference>
<organism evidence="5 6">
    <name type="scientific">Paenibacillus zeisoli</name>
    <dbReference type="NCBI Taxonomy" id="2496267"/>
    <lineage>
        <taxon>Bacteria</taxon>
        <taxon>Bacillati</taxon>
        <taxon>Bacillota</taxon>
        <taxon>Bacilli</taxon>
        <taxon>Bacillales</taxon>
        <taxon>Paenibacillaceae</taxon>
        <taxon>Paenibacillus</taxon>
    </lineage>
</organism>
<keyword evidence="2" id="KW-0238">DNA-binding</keyword>
<dbReference type="InterPro" id="IPR046335">
    <property type="entry name" value="LacI/GalR-like_sensor"/>
</dbReference>
<keyword evidence="1" id="KW-0805">Transcription regulation</keyword>
<keyword evidence="6" id="KW-1185">Reference proteome</keyword>
<dbReference type="SUPFAM" id="SSF53822">
    <property type="entry name" value="Periplasmic binding protein-like I"/>
    <property type="match status" value="1"/>
</dbReference>
<dbReference type="Gene3D" id="1.10.260.40">
    <property type="entry name" value="lambda repressor-like DNA-binding domains"/>
    <property type="match status" value="1"/>
</dbReference>
<dbReference type="Proteomes" id="UP000272464">
    <property type="component" value="Unassembled WGS sequence"/>
</dbReference>
<dbReference type="InterPro" id="IPR010982">
    <property type="entry name" value="Lambda_DNA-bd_dom_sf"/>
</dbReference>
<evidence type="ECO:0000313" key="6">
    <source>
        <dbReference type="Proteomes" id="UP000272464"/>
    </source>
</evidence>
<dbReference type="EMBL" id="RZNX01000009">
    <property type="protein sequence ID" value="RUT28719.1"/>
    <property type="molecule type" value="Genomic_DNA"/>
</dbReference>
<evidence type="ECO:0000256" key="3">
    <source>
        <dbReference type="ARBA" id="ARBA00023163"/>
    </source>
</evidence>
<accession>A0A433X3T1</accession>
<dbReference type="Pfam" id="PF00356">
    <property type="entry name" value="LacI"/>
    <property type="match status" value="1"/>
</dbReference>
<dbReference type="InterPro" id="IPR028082">
    <property type="entry name" value="Peripla_BP_I"/>
</dbReference>
<evidence type="ECO:0000256" key="1">
    <source>
        <dbReference type="ARBA" id="ARBA00023015"/>
    </source>
</evidence>
<dbReference type="CDD" id="cd06267">
    <property type="entry name" value="PBP1_LacI_sugar_binding-like"/>
    <property type="match status" value="1"/>
</dbReference>
<dbReference type="InterPro" id="IPR000843">
    <property type="entry name" value="HTH_LacI"/>
</dbReference>
<evidence type="ECO:0000259" key="4">
    <source>
        <dbReference type="PROSITE" id="PS50932"/>
    </source>
</evidence>